<protein>
    <recommendedName>
        <fullName evidence="9">DNA 3'-5' helicase</fullName>
        <ecNumber evidence="9">5.6.2.4</ecNumber>
    </recommendedName>
</protein>
<evidence type="ECO:0000256" key="7">
    <source>
        <dbReference type="ARBA" id="ARBA00023235"/>
    </source>
</evidence>
<comment type="catalytic activity">
    <reaction evidence="10">
        <text>ATP + H2O = ADP + phosphate + H(+)</text>
        <dbReference type="Rhea" id="RHEA:13065"/>
        <dbReference type="ChEBI" id="CHEBI:15377"/>
        <dbReference type="ChEBI" id="CHEBI:15378"/>
        <dbReference type="ChEBI" id="CHEBI:30616"/>
        <dbReference type="ChEBI" id="CHEBI:43474"/>
        <dbReference type="ChEBI" id="CHEBI:456216"/>
        <dbReference type="EC" id="5.6.2.4"/>
    </reaction>
</comment>
<keyword evidence="15" id="KW-1185">Reference proteome</keyword>
<dbReference type="CDD" id="cd18807">
    <property type="entry name" value="SF1_C_UvrD"/>
    <property type="match status" value="1"/>
</dbReference>
<dbReference type="InterPro" id="IPR014016">
    <property type="entry name" value="UvrD-like_ATP-bd"/>
</dbReference>
<evidence type="ECO:0000313" key="15">
    <source>
        <dbReference type="Proteomes" id="UP001516662"/>
    </source>
</evidence>
<keyword evidence="4 11" id="KW-0347">Helicase</keyword>
<proteinExistence type="inferred from homology"/>
<dbReference type="PANTHER" id="PTHR11070:SF2">
    <property type="entry name" value="ATP-DEPENDENT DNA HELICASE SRS2"/>
    <property type="match status" value="1"/>
</dbReference>
<dbReference type="InterPro" id="IPR014017">
    <property type="entry name" value="DNA_helicase_UvrD-like_C"/>
</dbReference>
<dbReference type="Pfam" id="PF13361">
    <property type="entry name" value="UvrD_C"/>
    <property type="match status" value="1"/>
</dbReference>
<keyword evidence="3 11" id="KW-0378">Hydrolase</keyword>
<keyword evidence="7" id="KW-0413">Isomerase</keyword>
<evidence type="ECO:0000313" key="14">
    <source>
        <dbReference type="EMBL" id="MBE4909441.1"/>
    </source>
</evidence>
<comment type="caution">
    <text evidence="14">The sequence shown here is derived from an EMBL/GenBank/DDBJ whole genome shotgun (WGS) entry which is preliminary data.</text>
</comment>
<dbReference type="Gene3D" id="1.10.486.10">
    <property type="entry name" value="PCRA, domain 4"/>
    <property type="match status" value="1"/>
</dbReference>
<name>A0ABR9QLR3_9BACI</name>
<dbReference type="PROSITE" id="PS51198">
    <property type="entry name" value="UVRD_HELICASE_ATP_BIND"/>
    <property type="match status" value="1"/>
</dbReference>
<evidence type="ECO:0000256" key="4">
    <source>
        <dbReference type="ARBA" id="ARBA00022806"/>
    </source>
</evidence>
<evidence type="ECO:0000256" key="10">
    <source>
        <dbReference type="ARBA" id="ARBA00048988"/>
    </source>
</evidence>
<evidence type="ECO:0000256" key="9">
    <source>
        <dbReference type="ARBA" id="ARBA00034808"/>
    </source>
</evidence>
<keyword evidence="5 11" id="KW-0067">ATP-binding</keyword>
<dbReference type="Gene3D" id="3.40.50.300">
    <property type="entry name" value="P-loop containing nucleotide triphosphate hydrolases"/>
    <property type="match status" value="2"/>
</dbReference>
<gene>
    <name evidence="14" type="ORF">IMZ08_15420</name>
</gene>
<dbReference type="PANTHER" id="PTHR11070">
    <property type="entry name" value="UVRD / RECB / PCRA DNA HELICASE FAMILY MEMBER"/>
    <property type="match status" value="1"/>
</dbReference>
<comment type="similarity">
    <text evidence="1">Belongs to the helicase family. UvrD subfamily.</text>
</comment>
<accession>A0ABR9QLR3</accession>
<evidence type="ECO:0000256" key="1">
    <source>
        <dbReference type="ARBA" id="ARBA00009922"/>
    </source>
</evidence>
<dbReference type="Gene3D" id="1.10.10.160">
    <property type="match status" value="1"/>
</dbReference>
<dbReference type="InterPro" id="IPR027417">
    <property type="entry name" value="P-loop_NTPase"/>
</dbReference>
<evidence type="ECO:0000256" key="11">
    <source>
        <dbReference type="PROSITE-ProRule" id="PRU00560"/>
    </source>
</evidence>
<evidence type="ECO:0000259" key="13">
    <source>
        <dbReference type="PROSITE" id="PS51217"/>
    </source>
</evidence>
<dbReference type="InterPro" id="IPR000212">
    <property type="entry name" value="DNA_helicase_UvrD/REP"/>
</dbReference>
<comment type="catalytic activity">
    <reaction evidence="8">
        <text>Couples ATP hydrolysis with the unwinding of duplex DNA by translocating in the 3'-5' direction.</text>
        <dbReference type="EC" id="5.6.2.4"/>
    </reaction>
</comment>
<dbReference type="PROSITE" id="PS51217">
    <property type="entry name" value="UVRD_HELICASE_CTER"/>
    <property type="match status" value="1"/>
</dbReference>
<dbReference type="Pfam" id="PF00580">
    <property type="entry name" value="UvrD-helicase"/>
    <property type="match status" value="1"/>
</dbReference>
<dbReference type="CDD" id="cd17932">
    <property type="entry name" value="DEXQc_UvrD"/>
    <property type="match status" value="1"/>
</dbReference>
<dbReference type="EMBL" id="JADCLJ010000022">
    <property type="protein sequence ID" value="MBE4909441.1"/>
    <property type="molecule type" value="Genomic_DNA"/>
</dbReference>
<evidence type="ECO:0000256" key="5">
    <source>
        <dbReference type="ARBA" id="ARBA00022840"/>
    </source>
</evidence>
<feature type="domain" description="UvrD-like helicase ATP-binding" evidence="12">
    <location>
        <begin position="131"/>
        <end position="408"/>
    </location>
</feature>
<dbReference type="RefSeq" id="WP_193538071.1">
    <property type="nucleotide sequence ID" value="NZ_JADCLJ010000022.1"/>
</dbReference>
<reference evidence="14 15" key="1">
    <citation type="submission" date="2020-10" db="EMBL/GenBank/DDBJ databases">
        <title>Bacillus sp. HD4P25, an endophyte from a halophyte.</title>
        <authorList>
            <person name="Sun J.-Q."/>
        </authorList>
    </citation>
    <scope>NUCLEOTIDE SEQUENCE [LARGE SCALE GENOMIC DNA]</scope>
    <source>
        <strain evidence="14 15">YIM 93174</strain>
    </source>
</reference>
<sequence length="750" mass="86264">MDKASYNNKILQLDSLPREQYQIIYEAGTTGKLSCIHCGEQIKLYLGIQQKPFFFHSSKAFNNDCEEYCNSLSTPPTEKNIQEEEHNGFRIPKSRPIGQTSTVQSAWKKVTFLRSPKPFEKQSLPPVTTTDSLDPSQQKAVSTVDGPLLLLAGAGSGKTRVLTRRTASLITEHGVDPSTIMLVTFTAKAAQEMKERLRSLLAPGRLSRLVVGTFHSIFYKMIAYHEPNRWQSTNLLKFDWQKEQMIKEAGRKLDIDERDFAFDQALQQIGLWKNTLTLPEDIKPKDLWEERVLFMYKHYEDEKAKRGFFDFDDMLVGCYQLLKNQPDLLTRYQQKFQYFLIDEFQDINKIQYEIMKMLASKSRNICVVGDDDQAIYAFRGSDPSFILNFNKEYQDAKTIMLSENYRSTHSIVQSANTVISRNAQRHQKEMNAQFDNALLPAFFFPHDEEEEATMIVTDLKERIEQGASPSDFAILYRTHTSSRALFERLAGSNLPFTVEQDAESFYKRKIVKTLIAYLRLSIDPNHSNAMGDLLVALFLKKNTLNDLKASSILEDCSLVEALKYVKNIQAFQERKLKKIVPLFKTIVKLKPIQAIEMIEKEMGFEDFIKKRGNEGNVIEKGSDDVRDLKVAAKKFSTVQDFLDHIDHMIAMNDEMKKLSKHYTNAIQLSTIHRSKGLEYKHVYILSAVDGSLPHDFALDSSRNGETAPLEEERRLMYVAMTRAQQTLHISVPETRRGKTAQPSRFIRSLY</sequence>
<feature type="binding site" evidence="11">
    <location>
        <begin position="152"/>
        <end position="159"/>
    </location>
    <ligand>
        <name>ATP</name>
        <dbReference type="ChEBI" id="CHEBI:30616"/>
    </ligand>
</feature>
<dbReference type="SUPFAM" id="SSF52540">
    <property type="entry name" value="P-loop containing nucleoside triphosphate hydrolases"/>
    <property type="match status" value="1"/>
</dbReference>
<dbReference type="EC" id="5.6.2.4" evidence="9"/>
<dbReference type="Proteomes" id="UP001516662">
    <property type="component" value="Unassembled WGS sequence"/>
</dbReference>
<keyword evidence="2 11" id="KW-0547">Nucleotide-binding</keyword>
<evidence type="ECO:0000256" key="2">
    <source>
        <dbReference type="ARBA" id="ARBA00022741"/>
    </source>
</evidence>
<feature type="domain" description="UvrD-like helicase C-terminal" evidence="13">
    <location>
        <begin position="409"/>
        <end position="676"/>
    </location>
</feature>
<evidence type="ECO:0000256" key="8">
    <source>
        <dbReference type="ARBA" id="ARBA00034617"/>
    </source>
</evidence>
<dbReference type="GO" id="GO:0004386">
    <property type="term" value="F:helicase activity"/>
    <property type="evidence" value="ECO:0007669"/>
    <property type="project" value="UniProtKB-KW"/>
</dbReference>
<organism evidence="14 15">
    <name type="scientific">Litchfieldia luteola</name>
    <dbReference type="NCBI Taxonomy" id="682179"/>
    <lineage>
        <taxon>Bacteria</taxon>
        <taxon>Bacillati</taxon>
        <taxon>Bacillota</taxon>
        <taxon>Bacilli</taxon>
        <taxon>Bacillales</taxon>
        <taxon>Bacillaceae</taxon>
        <taxon>Litchfieldia</taxon>
    </lineage>
</organism>
<evidence type="ECO:0000259" key="12">
    <source>
        <dbReference type="PROSITE" id="PS51198"/>
    </source>
</evidence>
<evidence type="ECO:0000256" key="3">
    <source>
        <dbReference type="ARBA" id="ARBA00022801"/>
    </source>
</evidence>
<keyword evidence="6" id="KW-0238">DNA-binding</keyword>
<evidence type="ECO:0000256" key="6">
    <source>
        <dbReference type="ARBA" id="ARBA00023125"/>
    </source>
</evidence>
<dbReference type="InterPro" id="IPR013986">
    <property type="entry name" value="DExx_box_DNA_helicase_dom_sf"/>
</dbReference>